<keyword evidence="1" id="KW-0812">Transmembrane</keyword>
<organism evidence="2 3">
    <name type="scientific">Tanacetum coccineum</name>
    <dbReference type="NCBI Taxonomy" id="301880"/>
    <lineage>
        <taxon>Eukaryota</taxon>
        <taxon>Viridiplantae</taxon>
        <taxon>Streptophyta</taxon>
        <taxon>Embryophyta</taxon>
        <taxon>Tracheophyta</taxon>
        <taxon>Spermatophyta</taxon>
        <taxon>Magnoliopsida</taxon>
        <taxon>eudicotyledons</taxon>
        <taxon>Gunneridae</taxon>
        <taxon>Pentapetalae</taxon>
        <taxon>asterids</taxon>
        <taxon>campanulids</taxon>
        <taxon>Asterales</taxon>
        <taxon>Asteraceae</taxon>
        <taxon>Asteroideae</taxon>
        <taxon>Anthemideae</taxon>
        <taxon>Anthemidinae</taxon>
        <taxon>Tanacetum</taxon>
    </lineage>
</organism>
<accession>A0ABQ5C435</accession>
<reference evidence="2" key="2">
    <citation type="submission" date="2022-01" db="EMBL/GenBank/DDBJ databases">
        <authorList>
            <person name="Yamashiro T."/>
            <person name="Shiraishi A."/>
            <person name="Satake H."/>
            <person name="Nakayama K."/>
        </authorList>
    </citation>
    <scope>NUCLEOTIDE SEQUENCE</scope>
</reference>
<feature type="transmembrane region" description="Helical" evidence="1">
    <location>
        <begin position="37"/>
        <end position="60"/>
    </location>
</feature>
<evidence type="ECO:0000313" key="3">
    <source>
        <dbReference type="Proteomes" id="UP001151760"/>
    </source>
</evidence>
<sequence>MECLYKEDVDRIFTLDEPFEEMGSEAIEVPALKEEEFAQITMLGLYVFFPIGDALSFVLIREDLNAVYQLMMKMSFGIHSRIGILSVLVDTLVLQSLKKTVLWALELIRFIKKILAELEPEDKG</sequence>
<protein>
    <submittedName>
        <fullName evidence="2">Uncharacterized protein</fullName>
    </submittedName>
</protein>
<keyword evidence="1" id="KW-0472">Membrane</keyword>
<name>A0ABQ5C435_9ASTR</name>
<keyword evidence="1" id="KW-1133">Transmembrane helix</keyword>
<dbReference type="EMBL" id="BQNB010013925">
    <property type="protein sequence ID" value="GJT21895.1"/>
    <property type="molecule type" value="Genomic_DNA"/>
</dbReference>
<keyword evidence="3" id="KW-1185">Reference proteome</keyword>
<dbReference type="Proteomes" id="UP001151760">
    <property type="component" value="Unassembled WGS sequence"/>
</dbReference>
<proteinExistence type="predicted"/>
<reference evidence="2" key="1">
    <citation type="journal article" date="2022" name="Int. J. Mol. Sci.">
        <title>Draft Genome of Tanacetum Coccineum: Genomic Comparison of Closely Related Tanacetum-Family Plants.</title>
        <authorList>
            <person name="Yamashiro T."/>
            <person name="Shiraishi A."/>
            <person name="Nakayama K."/>
            <person name="Satake H."/>
        </authorList>
    </citation>
    <scope>NUCLEOTIDE SEQUENCE</scope>
</reference>
<gene>
    <name evidence="2" type="ORF">Tco_0891832</name>
</gene>
<evidence type="ECO:0000256" key="1">
    <source>
        <dbReference type="SAM" id="Phobius"/>
    </source>
</evidence>
<comment type="caution">
    <text evidence="2">The sequence shown here is derived from an EMBL/GenBank/DDBJ whole genome shotgun (WGS) entry which is preliminary data.</text>
</comment>
<evidence type="ECO:0000313" key="2">
    <source>
        <dbReference type="EMBL" id="GJT21895.1"/>
    </source>
</evidence>